<name>A0AAX2IDU6_CAPSP</name>
<proteinExistence type="inferred from homology"/>
<protein>
    <submittedName>
        <fullName evidence="9 10">SusD family</fullName>
    </submittedName>
</protein>
<dbReference type="EMBL" id="CP022385">
    <property type="protein sequence ID" value="ATA85007.1"/>
    <property type="molecule type" value="Genomic_DNA"/>
</dbReference>
<evidence type="ECO:0000313" key="11">
    <source>
        <dbReference type="Proteomes" id="UP000217301"/>
    </source>
</evidence>
<evidence type="ECO:0000256" key="3">
    <source>
        <dbReference type="ARBA" id="ARBA00022729"/>
    </source>
</evidence>
<evidence type="ECO:0000259" key="8">
    <source>
        <dbReference type="Pfam" id="PF14322"/>
    </source>
</evidence>
<dbReference type="Proteomes" id="UP000249902">
    <property type="component" value="Unassembled WGS sequence"/>
</dbReference>
<keyword evidence="5" id="KW-0998">Cell outer membrane</keyword>
<dbReference type="Proteomes" id="UP000217301">
    <property type="component" value="Chromosome"/>
</dbReference>
<evidence type="ECO:0000256" key="4">
    <source>
        <dbReference type="ARBA" id="ARBA00023136"/>
    </source>
</evidence>
<dbReference type="Pfam" id="PF07980">
    <property type="entry name" value="SusD_RagB"/>
    <property type="match status" value="1"/>
</dbReference>
<sequence length="515" mass="59083">MKKIYKILTLAVVPLFLNSCFNLDQEPFKELSEKNSALTVQDAQYWVNGMYNTLRDNVYGKAMYSSDIQVDFLNMAQREGVSDLFINLQNWSEFVSTNATTASIWQSYFSAIQNINIALEQIPSIPIPQDNYNNDSKQIKHNLGELYLGRAYYYTYLVTHYCPAYDESSPYGLPLLTGETINNMPQRSSVKETYNFILADIARAEERLNDVTGRAGMTTFSKDAVAALKARVLLYKGDWAAAYTTATSIITSRYALSTTENELKDIWEIDKEDESITQLYAAYSSGVNASSIELPSTDNGRYYIAAELNWRTRRVSAYTPSVIPTQTFVDLFDNADFRKNVYIKKLFVNNGQNKYDNIYLVYKYPDNAQLKSSPYASPTYMHKPKVFRIAEMYLIAAEAAYKKGDQTNAKIYLDRLRTARGIGSVTYTDLWTEIQNERNRELAFEGFRMIDIKRWGLDIVRGTPQNINTIKTDPANQYYQMNVPAASAYKLTWPIDPENIRYEQGRANWQQNPGW</sequence>
<reference evidence="11" key="2">
    <citation type="submission" date="2017-06" db="EMBL/GenBank/DDBJ databases">
        <title>Capnocytophaga spp. assemblies.</title>
        <authorList>
            <person name="Gulvik C.A."/>
        </authorList>
    </citation>
    <scope>NUCLEOTIDE SEQUENCE [LARGE SCALE GENOMIC DNA]</scope>
    <source>
        <strain evidence="11">KC1668</strain>
    </source>
</reference>
<dbReference type="InterPro" id="IPR012944">
    <property type="entry name" value="SusD_RagB_dom"/>
</dbReference>
<feature type="chain" id="PRO_5043757656" evidence="6">
    <location>
        <begin position="25"/>
        <end position="515"/>
    </location>
</feature>
<dbReference type="InterPro" id="IPR033985">
    <property type="entry name" value="SusD-like_N"/>
</dbReference>
<dbReference type="RefSeq" id="WP_002681392.1">
    <property type="nucleotide sequence ID" value="NZ_CP022385.1"/>
</dbReference>
<feature type="domain" description="RagB/SusD" evidence="7">
    <location>
        <begin position="348"/>
        <end position="515"/>
    </location>
</feature>
<evidence type="ECO:0000313" key="12">
    <source>
        <dbReference type="Proteomes" id="UP000249902"/>
    </source>
</evidence>
<dbReference type="SUPFAM" id="SSF48452">
    <property type="entry name" value="TPR-like"/>
    <property type="match status" value="1"/>
</dbReference>
<reference evidence="9" key="1">
    <citation type="journal article" date="2017" name="Genome Announc.">
        <title>Twelve Complete Reference Genomes of Clinical Isolates in the Capnocytophaga Genus.</title>
        <authorList>
            <person name="Villarma A."/>
            <person name="Gulvik C.A."/>
            <person name="Rowe L.A."/>
            <person name="Sheth M."/>
            <person name="Juieng P."/>
            <person name="Nicholson A.C."/>
            <person name="Loparev V.N."/>
            <person name="McQuiston J.R."/>
        </authorList>
    </citation>
    <scope>NUCLEOTIDE SEQUENCE</scope>
    <source>
        <strain evidence="9">KC1668</strain>
    </source>
</reference>
<evidence type="ECO:0000313" key="10">
    <source>
        <dbReference type="EMBL" id="SQA76314.1"/>
    </source>
</evidence>
<feature type="signal peptide" evidence="6">
    <location>
        <begin position="1"/>
        <end position="24"/>
    </location>
</feature>
<evidence type="ECO:0000256" key="5">
    <source>
        <dbReference type="ARBA" id="ARBA00023237"/>
    </source>
</evidence>
<evidence type="ECO:0000256" key="2">
    <source>
        <dbReference type="ARBA" id="ARBA00006275"/>
    </source>
</evidence>
<feature type="domain" description="SusD-like N-terminal" evidence="8">
    <location>
        <begin position="29"/>
        <end position="234"/>
    </location>
</feature>
<evidence type="ECO:0000256" key="1">
    <source>
        <dbReference type="ARBA" id="ARBA00004442"/>
    </source>
</evidence>
<accession>A0AAX2IDU6</accession>
<dbReference type="EMBL" id="UAVP01000009">
    <property type="protein sequence ID" value="SQA76314.1"/>
    <property type="molecule type" value="Genomic_DNA"/>
</dbReference>
<evidence type="ECO:0000256" key="6">
    <source>
        <dbReference type="SAM" id="SignalP"/>
    </source>
</evidence>
<dbReference type="Gene3D" id="1.25.40.390">
    <property type="match status" value="1"/>
</dbReference>
<dbReference type="AlphaFoldDB" id="A0AAX2IDU6"/>
<keyword evidence="3 6" id="KW-0732">Signal</keyword>
<keyword evidence="11" id="KW-1185">Reference proteome</keyword>
<dbReference type="GO" id="GO:0009279">
    <property type="term" value="C:cell outer membrane"/>
    <property type="evidence" value="ECO:0007669"/>
    <property type="project" value="UniProtKB-SubCell"/>
</dbReference>
<comment type="subcellular location">
    <subcellularLocation>
        <location evidence="1">Cell outer membrane</location>
    </subcellularLocation>
</comment>
<reference evidence="10 12" key="3">
    <citation type="submission" date="2018-06" db="EMBL/GenBank/DDBJ databases">
        <authorList>
            <consortium name="Pathogen Informatics"/>
            <person name="Doyle S."/>
        </authorList>
    </citation>
    <scope>NUCLEOTIDE SEQUENCE [LARGE SCALE GENOMIC DNA]</scope>
    <source>
        <strain evidence="10 12">NCTC11653</strain>
    </source>
</reference>
<evidence type="ECO:0000259" key="7">
    <source>
        <dbReference type="Pfam" id="PF07980"/>
    </source>
</evidence>
<keyword evidence="4" id="KW-0472">Membrane</keyword>
<organism evidence="10 12">
    <name type="scientific">Capnocytophaga sputigena</name>
    <dbReference type="NCBI Taxonomy" id="1019"/>
    <lineage>
        <taxon>Bacteria</taxon>
        <taxon>Pseudomonadati</taxon>
        <taxon>Bacteroidota</taxon>
        <taxon>Flavobacteriia</taxon>
        <taxon>Flavobacteriales</taxon>
        <taxon>Flavobacteriaceae</taxon>
        <taxon>Capnocytophaga</taxon>
    </lineage>
</organism>
<evidence type="ECO:0000313" key="9">
    <source>
        <dbReference type="EMBL" id="ATA85007.1"/>
    </source>
</evidence>
<dbReference type="InterPro" id="IPR011990">
    <property type="entry name" value="TPR-like_helical_dom_sf"/>
</dbReference>
<dbReference type="KEGG" id="cspu:CGC55_11110"/>
<dbReference type="Pfam" id="PF14322">
    <property type="entry name" value="SusD-like_3"/>
    <property type="match status" value="1"/>
</dbReference>
<gene>
    <name evidence="9" type="ORF">CGC55_11110</name>
    <name evidence="10" type="ORF">NCTC11653_02238</name>
</gene>
<comment type="similarity">
    <text evidence="2">Belongs to the SusD family.</text>
</comment>